<proteinExistence type="predicted"/>
<feature type="non-terminal residue" evidence="1">
    <location>
        <position position="169"/>
    </location>
</feature>
<evidence type="ECO:0000313" key="2">
    <source>
        <dbReference type="Proteomes" id="UP000601435"/>
    </source>
</evidence>
<accession>A0A813BUM9</accession>
<dbReference type="Proteomes" id="UP000601435">
    <property type="component" value="Unassembled WGS sequence"/>
</dbReference>
<organism evidence="1 2">
    <name type="scientific">Symbiodinium necroappetens</name>
    <dbReference type="NCBI Taxonomy" id="1628268"/>
    <lineage>
        <taxon>Eukaryota</taxon>
        <taxon>Sar</taxon>
        <taxon>Alveolata</taxon>
        <taxon>Dinophyceae</taxon>
        <taxon>Suessiales</taxon>
        <taxon>Symbiodiniaceae</taxon>
        <taxon>Symbiodinium</taxon>
    </lineage>
</organism>
<evidence type="ECO:0000313" key="1">
    <source>
        <dbReference type="EMBL" id="CAE7929350.1"/>
    </source>
</evidence>
<keyword evidence="2" id="KW-1185">Reference proteome</keyword>
<reference evidence="1" key="1">
    <citation type="submission" date="2021-02" db="EMBL/GenBank/DDBJ databases">
        <authorList>
            <person name="Dougan E. K."/>
            <person name="Rhodes N."/>
            <person name="Thang M."/>
            <person name="Chan C."/>
        </authorList>
    </citation>
    <scope>NUCLEOTIDE SEQUENCE</scope>
</reference>
<gene>
    <name evidence="1" type="ORF">SNEC2469_LOCUS32270</name>
</gene>
<dbReference type="OrthoDB" id="438153at2759"/>
<dbReference type="AlphaFoldDB" id="A0A813BUM9"/>
<comment type="caution">
    <text evidence="1">The sequence shown here is derived from an EMBL/GenBank/DDBJ whole genome shotgun (WGS) entry which is preliminary data.</text>
</comment>
<sequence length="169" mass="17301">ARNGQDGEGGALFIQRDLIVSNSGVKFENCRASEGGGLYTFGSFLQEAESMVTFENCTAFRASVASGIPLGYGTKKETALVSAAEGEIWSQGSSVLVTGASGSVLGGGLYAGNLFTGGSFLQEAESTATFENCRDGGGAHVKTFTQGAKSSAIFRSCSTASFGAWAAFL</sequence>
<name>A0A813BUM9_9DINO</name>
<protein>
    <submittedName>
        <fullName evidence="1">Uncharacterized protein</fullName>
    </submittedName>
</protein>
<dbReference type="EMBL" id="CAJNJA010081163">
    <property type="protein sequence ID" value="CAE7929350.1"/>
    <property type="molecule type" value="Genomic_DNA"/>
</dbReference>